<dbReference type="Pfam" id="PF26168">
    <property type="entry name" value="Glyco_transf_N"/>
    <property type="match status" value="1"/>
</dbReference>
<dbReference type="EMBL" id="JBBWWR010000003">
    <property type="protein sequence ID" value="KAK8969751.1"/>
    <property type="molecule type" value="Genomic_DNA"/>
</dbReference>
<evidence type="ECO:0000313" key="7">
    <source>
        <dbReference type="Proteomes" id="UP001412067"/>
    </source>
</evidence>
<organism evidence="6 7">
    <name type="scientific">Platanthera guangdongensis</name>
    <dbReference type="NCBI Taxonomy" id="2320717"/>
    <lineage>
        <taxon>Eukaryota</taxon>
        <taxon>Viridiplantae</taxon>
        <taxon>Streptophyta</taxon>
        <taxon>Embryophyta</taxon>
        <taxon>Tracheophyta</taxon>
        <taxon>Spermatophyta</taxon>
        <taxon>Magnoliopsida</taxon>
        <taxon>Liliopsida</taxon>
        <taxon>Asparagales</taxon>
        <taxon>Orchidaceae</taxon>
        <taxon>Orchidoideae</taxon>
        <taxon>Orchideae</taxon>
        <taxon>Orchidinae</taxon>
        <taxon>Platanthera</taxon>
    </lineage>
</organism>
<evidence type="ECO:0000256" key="1">
    <source>
        <dbReference type="ARBA" id="ARBA00009995"/>
    </source>
</evidence>
<dbReference type="InterPro" id="IPR058980">
    <property type="entry name" value="Glyco_transf_N"/>
</dbReference>
<dbReference type="InterPro" id="IPR002213">
    <property type="entry name" value="UDP_glucos_trans"/>
</dbReference>
<keyword evidence="7" id="KW-1185">Reference proteome</keyword>
<dbReference type="SUPFAM" id="SSF53756">
    <property type="entry name" value="UDP-Glycosyltransferase/glycogen phosphorylase"/>
    <property type="match status" value="1"/>
</dbReference>
<dbReference type="InterPro" id="IPR035595">
    <property type="entry name" value="UDP_glycos_trans_CS"/>
</dbReference>
<dbReference type="CDD" id="cd03784">
    <property type="entry name" value="GT1_Gtf-like"/>
    <property type="match status" value="1"/>
</dbReference>
<evidence type="ECO:0000259" key="5">
    <source>
        <dbReference type="Pfam" id="PF26168"/>
    </source>
</evidence>
<dbReference type="Gene3D" id="3.40.50.2000">
    <property type="entry name" value="Glycogen Phosphorylase B"/>
    <property type="match status" value="2"/>
</dbReference>
<protein>
    <recommendedName>
        <fullName evidence="4">Glycosyltransferase</fullName>
        <ecNumber evidence="4">2.4.1.-</ecNumber>
    </recommendedName>
</protein>
<proteinExistence type="inferred from homology"/>
<evidence type="ECO:0000256" key="4">
    <source>
        <dbReference type="RuleBase" id="RU362057"/>
    </source>
</evidence>
<name>A0ABR2N073_9ASPA</name>
<sequence>MLKSVRAHFKLKIWPKRDSPAIKRDRENREVVAEQRLKRNMGSKMSEKKRHAVLIPFPAQGHINPFLHLANLLHSSYGFHITFVNTHFNHQRLIRSGHPSLTAGHSSFRFESIPDGLPPSDPESGQFMPDLISSIPINFPSPFLRLLENLNSPVSGVPPISCIVCDGMMTFALDAAGGLEVPGITFWTASACGFMAYFHFDSLARRGLAPLKGEVAEELLDIPIDWIPGMKQIRVRDMPSFHRPTDPGDIVFNYVGREARRAAKATAIIVNTLEELERPILDAMASDLLLPPVYAVGPISLLSCLSQSPIKRSVPTVLLEDGDCLPWLNGRKQGSVLYVNFGSIVMLSELELEEFSWGLAGSCCDFLWVIRRDLVTDNAAVVPAKFALETKERGLVVSWCEQEKILAHPAVGGFLTHSGWNSTVESIAAGVPMICWPFLAEQMTNCKYVCSEWGVGVEIGSNVKREEVAVMVREVMLGEKGKEMRKKAKEWKLKLEDATWTEGGSSFVNMQNAVKHVILP</sequence>
<reference evidence="6 7" key="1">
    <citation type="journal article" date="2022" name="Nat. Plants">
        <title>Genomes of leafy and leafless Platanthera orchids illuminate the evolution of mycoheterotrophy.</title>
        <authorList>
            <person name="Li M.H."/>
            <person name="Liu K.W."/>
            <person name="Li Z."/>
            <person name="Lu H.C."/>
            <person name="Ye Q.L."/>
            <person name="Zhang D."/>
            <person name="Wang J.Y."/>
            <person name="Li Y.F."/>
            <person name="Zhong Z.M."/>
            <person name="Liu X."/>
            <person name="Yu X."/>
            <person name="Liu D.K."/>
            <person name="Tu X.D."/>
            <person name="Liu B."/>
            <person name="Hao Y."/>
            <person name="Liao X.Y."/>
            <person name="Jiang Y.T."/>
            <person name="Sun W.H."/>
            <person name="Chen J."/>
            <person name="Chen Y.Q."/>
            <person name="Ai Y."/>
            <person name="Zhai J.W."/>
            <person name="Wu S.S."/>
            <person name="Zhou Z."/>
            <person name="Hsiao Y.Y."/>
            <person name="Wu W.L."/>
            <person name="Chen Y.Y."/>
            <person name="Lin Y.F."/>
            <person name="Hsu J.L."/>
            <person name="Li C.Y."/>
            <person name="Wang Z.W."/>
            <person name="Zhao X."/>
            <person name="Zhong W.Y."/>
            <person name="Ma X.K."/>
            <person name="Ma L."/>
            <person name="Huang J."/>
            <person name="Chen G.Z."/>
            <person name="Huang M.Z."/>
            <person name="Huang L."/>
            <person name="Peng D.H."/>
            <person name="Luo Y.B."/>
            <person name="Zou S.Q."/>
            <person name="Chen S.P."/>
            <person name="Lan S."/>
            <person name="Tsai W.C."/>
            <person name="Van de Peer Y."/>
            <person name="Liu Z.J."/>
        </authorList>
    </citation>
    <scope>NUCLEOTIDE SEQUENCE [LARGE SCALE GENOMIC DNA]</scope>
    <source>
        <strain evidence="6">Lor288</strain>
    </source>
</reference>
<keyword evidence="2 3" id="KW-0808">Transferase</keyword>
<dbReference type="PANTHER" id="PTHR11926">
    <property type="entry name" value="GLUCOSYL/GLUCURONOSYL TRANSFERASES"/>
    <property type="match status" value="1"/>
</dbReference>
<dbReference type="Pfam" id="PF00201">
    <property type="entry name" value="UDPGT"/>
    <property type="match status" value="1"/>
</dbReference>
<dbReference type="PANTHER" id="PTHR11926:SF774">
    <property type="entry name" value="UDP-GLYCOSYLTRANSFERASE 85A1-RELATED"/>
    <property type="match status" value="1"/>
</dbReference>
<evidence type="ECO:0000313" key="6">
    <source>
        <dbReference type="EMBL" id="KAK8969751.1"/>
    </source>
</evidence>
<dbReference type="PROSITE" id="PS00375">
    <property type="entry name" value="UDPGT"/>
    <property type="match status" value="1"/>
</dbReference>
<comment type="caution">
    <text evidence="6">The sequence shown here is derived from an EMBL/GenBank/DDBJ whole genome shotgun (WGS) entry which is preliminary data.</text>
</comment>
<accession>A0ABR2N073</accession>
<dbReference type="EC" id="2.4.1.-" evidence="4"/>
<comment type="similarity">
    <text evidence="1 3">Belongs to the UDP-glycosyltransferase family.</text>
</comment>
<feature type="domain" description="Glycosyltransferase N-terminal" evidence="5">
    <location>
        <begin position="53"/>
        <end position="179"/>
    </location>
</feature>
<gene>
    <name evidence="6" type="primary">UGT85A2</name>
    <name evidence="6" type="ORF">KSP40_PGU021492</name>
</gene>
<evidence type="ECO:0000256" key="3">
    <source>
        <dbReference type="RuleBase" id="RU003718"/>
    </source>
</evidence>
<keyword evidence="3" id="KW-0328">Glycosyltransferase</keyword>
<evidence type="ECO:0000256" key="2">
    <source>
        <dbReference type="ARBA" id="ARBA00022679"/>
    </source>
</evidence>
<dbReference type="Proteomes" id="UP001412067">
    <property type="component" value="Unassembled WGS sequence"/>
</dbReference>